<organism evidence="1 2">
    <name type="scientific">Boeremia exigua</name>
    <dbReference type="NCBI Taxonomy" id="749465"/>
    <lineage>
        <taxon>Eukaryota</taxon>
        <taxon>Fungi</taxon>
        <taxon>Dikarya</taxon>
        <taxon>Ascomycota</taxon>
        <taxon>Pezizomycotina</taxon>
        <taxon>Dothideomycetes</taxon>
        <taxon>Pleosporomycetidae</taxon>
        <taxon>Pleosporales</taxon>
        <taxon>Pleosporineae</taxon>
        <taxon>Didymellaceae</taxon>
        <taxon>Boeremia</taxon>
    </lineage>
</organism>
<sequence>MGSTGDKITLYTNHGCPWAHRAQIVIKELGLQYEEVIIDLEKPREPWYLEVNPRGLVPSIKFNDQIITESSVVARFLADAYPSHLVPNTGSPDAALKRARINFFVDTWFDKVGSYFYQIALANDEAKKGELVKEFLDKVGKEIEPLLKDAKPFFGGSSKVTLAEALTAPFILRIYSFSKNEILPKSVHEGLEALPNFNKWAQAIIKEESVIYIWDEAKVIAGTKKRFEGIKAAAAK</sequence>
<accession>A0ACC2IE68</accession>
<comment type="caution">
    <text evidence="1">The sequence shown here is derived from an EMBL/GenBank/DDBJ whole genome shotgun (WGS) entry which is preliminary data.</text>
</comment>
<protein>
    <submittedName>
        <fullName evidence="1">Uncharacterized protein</fullName>
    </submittedName>
</protein>
<name>A0ACC2IE68_9PLEO</name>
<dbReference type="Proteomes" id="UP001153331">
    <property type="component" value="Unassembled WGS sequence"/>
</dbReference>
<proteinExistence type="predicted"/>
<keyword evidence="2" id="KW-1185">Reference proteome</keyword>
<evidence type="ECO:0000313" key="1">
    <source>
        <dbReference type="EMBL" id="KAJ8113407.1"/>
    </source>
</evidence>
<dbReference type="EMBL" id="JAPHNI010000255">
    <property type="protein sequence ID" value="KAJ8113407.1"/>
    <property type="molecule type" value="Genomic_DNA"/>
</dbReference>
<evidence type="ECO:0000313" key="2">
    <source>
        <dbReference type="Proteomes" id="UP001153331"/>
    </source>
</evidence>
<reference evidence="1" key="1">
    <citation type="submission" date="2022-11" db="EMBL/GenBank/DDBJ databases">
        <title>Genome Sequence of Boeremia exigua.</title>
        <authorList>
            <person name="Buettner E."/>
        </authorList>
    </citation>
    <scope>NUCLEOTIDE SEQUENCE</scope>
    <source>
        <strain evidence="1">CU02</strain>
    </source>
</reference>
<gene>
    <name evidence="1" type="ORF">OPT61_g4455</name>
</gene>